<keyword evidence="6" id="KW-0378">Hydrolase</keyword>
<keyword evidence="5" id="KW-0833">Ubl conjugation pathway</keyword>
<dbReference type="EMBL" id="JAFIMR010000024">
    <property type="protein sequence ID" value="KAI1864209.1"/>
    <property type="molecule type" value="Genomic_DNA"/>
</dbReference>
<evidence type="ECO:0000256" key="8">
    <source>
        <dbReference type="SAM" id="MobiDB-lite"/>
    </source>
</evidence>
<keyword evidence="11" id="KW-1185">Reference proteome</keyword>
<feature type="region of interest" description="Disordered" evidence="8">
    <location>
        <begin position="492"/>
        <end position="516"/>
    </location>
</feature>
<dbReference type="GO" id="GO:0005829">
    <property type="term" value="C:cytosol"/>
    <property type="evidence" value="ECO:0007669"/>
    <property type="project" value="TreeGrafter"/>
</dbReference>
<evidence type="ECO:0000256" key="6">
    <source>
        <dbReference type="ARBA" id="ARBA00022801"/>
    </source>
</evidence>
<evidence type="ECO:0000313" key="11">
    <source>
        <dbReference type="Proteomes" id="UP000829685"/>
    </source>
</evidence>
<comment type="caution">
    <text evidence="10">The sequence shown here is derived from an EMBL/GenBank/DDBJ whole genome shotgun (WGS) entry which is preliminary data.</text>
</comment>
<dbReference type="InterPro" id="IPR050164">
    <property type="entry name" value="Peptidase_C19"/>
</dbReference>
<dbReference type="InterPro" id="IPR028889">
    <property type="entry name" value="USP"/>
</dbReference>
<evidence type="ECO:0000256" key="4">
    <source>
        <dbReference type="ARBA" id="ARBA00022670"/>
    </source>
</evidence>
<evidence type="ECO:0000313" key="10">
    <source>
        <dbReference type="EMBL" id="KAI1864209.1"/>
    </source>
</evidence>
<feature type="region of interest" description="Disordered" evidence="8">
    <location>
        <begin position="176"/>
        <end position="198"/>
    </location>
</feature>
<accession>A0A9P9WHT7</accession>
<dbReference type="GO" id="GO:0016579">
    <property type="term" value="P:protein deubiquitination"/>
    <property type="evidence" value="ECO:0007669"/>
    <property type="project" value="InterPro"/>
</dbReference>
<evidence type="ECO:0000256" key="3">
    <source>
        <dbReference type="ARBA" id="ARBA00012759"/>
    </source>
</evidence>
<dbReference type="GO" id="GO:0004843">
    <property type="term" value="F:cysteine-type deubiquitinase activity"/>
    <property type="evidence" value="ECO:0007669"/>
    <property type="project" value="UniProtKB-EC"/>
</dbReference>
<dbReference type="GO" id="GO:0005634">
    <property type="term" value="C:nucleus"/>
    <property type="evidence" value="ECO:0007669"/>
    <property type="project" value="TreeGrafter"/>
</dbReference>
<dbReference type="GO" id="GO:0006508">
    <property type="term" value="P:proteolysis"/>
    <property type="evidence" value="ECO:0007669"/>
    <property type="project" value="UniProtKB-KW"/>
</dbReference>
<dbReference type="InterPro" id="IPR038765">
    <property type="entry name" value="Papain-like_cys_pep_sf"/>
</dbReference>
<protein>
    <recommendedName>
        <fullName evidence="3">ubiquitinyl hydrolase 1</fullName>
        <ecNumber evidence="3">3.4.19.12</ecNumber>
    </recommendedName>
</protein>
<dbReference type="EC" id="3.4.19.12" evidence="3"/>
<dbReference type="PANTHER" id="PTHR24006:SF888">
    <property type="entry name" value="UBIQUITIN CARBOXYL-TERMINAL HYDROLASE 30"/>
    <property type="match status" value="1"/>
</dbReference>
<dbReference type="PANTHER" id="PTHR24006">
    <property type="entry name" value="UBIQUITIN CARBOXYL-TERMINAL HYDROLASE"/>
    <property type="match status" value="1"/>
</dbReference>
<feature type="domain" description="USP" evidence="9">
    <location>
        <begin position="147"/>
        <end position="618"/>
    </location>
</feature>
<evidence type="ECO:0000256" key="5">
    <source>
        <dbReference type="ARBA" id="ARBA00022786"/>
    </source>
</evidence>
<dbReference type="AlphaFoldDB" id="A0A9P9WHT7"/>
<keyword evidence="7" id="KW-0788">Thiol protease</keyword>
<dbReference type="SUPFAM" id="SSF54001">
    <property type="entry name" value="Cysteine proteinases"/>
    <property type="match status" value="1"/>
</dbReference>
<organism evidence="10 11">
    <name type="scientific">Neoarthrinium moseri</name>
    <dbReference type="NCBI Taxonomy" id="1658444"/>
    <lineage>
        <taxon>Eukaryota</taxon>
        <taxon>Fungi</taxon>
        <taxon>Dikarya</taxon>
        <taxon>Ascomycota</taxon>
        <taxon>Pezizomycotina</taxon>
        <taxon>Sordariomycetes</taxon>
        <taxon>Xylariomycetidae</taxon>
        <taxon>Amphisphaeriales</taxon>
        <taxon>Apiosporaceae</taxon>
        <taxon>Neoarthrinium</taxon>
    </lineage>
</organism>
<sequence length="762" mass="83767">MDDLHFARQYSRPGSPTTPPSLLDWLQQPSVIICLAVIALTAFYQSLHSSPFADHRHPGELLWDCIIAITPASVLYTIDDWLHPPMFPAPKSLRPRTYVAKSELLRKVLGMDQPGGGLIGSVASAGRKSLSTLSGSTLLKRDCSQPAGLGNIDYSCFQNSILQGLTSLRPLPTYLDSAITPSPQSQQDSPEESSASSLQQLIAQLRDRENNGKTLWTPRKLKSLHTWEQQDAQEYFSKLLDEVEKEVAKASKEQYKPPGVESALTRDDTESEHSDDSGYQSLPASSKAVSEAKVARNPLEGMAAQRVACVQCGFSEGLSLIPFNCLTLHLGVGTMQHDLYELLDSYTQLESIEGVECAKCTLLKAQRLLKMLLDCAQDKPDELLQEPRARLEAVELALEEDDFEEKTLKDKCKISGQHRSSSTKTKQVAIARPPRSLAIHMNRSVFDENTGNMWKNFAAVRFPSTLDLGPWCLGSANQTALSRDRTLSIDQERKLDEDEESWVSDPKASMISGDKNPSKISGPIYELRAVVTHQGQHENGHYVCYRKHPGLSPDEKEVTTNNDNENQSTDEEKTLAETTTDDENVEQWWRLSDESVWNVTEENVLAQGGVFMLFYDCVDPHSVLASEQTRQGSPVIGKDENDFGIGEVSHAPVPSAEQPQEPGLPRKDEDHHMGAREVGDVPMQQPVSHGLATQIKPTTVATDDQQRDAFVSSLLTRPNSSNAPLSLVAKEGPPVPSSAPVLTPAAAASDSFVSSLLGRPNA</sequence>
<feature type="region of interest" description="Disordered" evidence="8">
    <location>
        <begin position="547"/>
        <end position="582"/>
    </location>
</feature>
<dbReference type="Gene3D" id="3.90.70.10">
    <property type="entry name" value="Cysteine proteinases"/>
    <property type="match status" value="1"/>
</dbReference>
<dbReference type="Pfam" id="PF00443">
    <property type="entry name" value="UCH"/>
    <property type="match status" value="1"/>
</dbReference>
<name>A0A9P9WHT7_9PEZI</name>
<feature type="region of interest" description="Disordered" evidence="8">
    <location>
        <begin position="626"/>
        <end position="671"/>
    </location>
</feature>
<proteinExistence type="inferred from homology"/>
<feature type="compositionally biased region" description="Basic and acidic residues" evidence="8">
    <location>
        <begin position="264"/>
        <end position="276"/>
    </location>
</feature>
<dbReference type="PROSITE" id="PS00973">
    <property type="entry name" value="USP_2"/>
    <property type="match status" value="1"/>
</dbReference>
<keyword evidence="4" id="KW-0645">Protease</keyword>
<evidence type="ECO:0000256" key="1">
    <source>
        <dbReference type="ARBA" id="ARBA00000707"/>
    </source>
</evidence>
<dbReference type="InterPro" id="IPR018200">
    <property type="entry name" value="USP_CS"/>
</dbReference>
<feature type="compositionally biased region" description="Low complexity" evidence="8">
    <location>
        <begin position="182"/>
        <end position="198"/>
    </location>
</feature>
<evidence type="ECO:0000259" key="9">
    <source>
        <dbReference type="PROSITE" id="PS50235"/>
    </source>
</evidence>
<comment type="similarity">
    <text evidence="2">Belongs to the peptidase C19 family.</text>
</comment>
<feature type="region of interest" description="Disordered" evidence="8">
    <location>
        <begin position="249"/>
        <end position="287"/>
    </location>
</feature>
<dbReference type="InterPro" id="IPR001394">
    <property type="entry name" value="Peptidase_C19_UCH"/>
</dbReference>
<dbReference type="Proteomes" id="UP000829685">
    <property type="component" value="Unassembled WGS sequence"/>
</dbReference>
<evidence type="ECO:0000256" key="2">
    <source>
        <dbReference type="ARBA" id="ARBA00009085"/>
    </source>
</evidence>
<gene>
    <name evidence="10" type="ORF">JX265_008580</name>
</gene>
<evidence type="ECO:0000256" key="7">
    <source>
        <dbReference type="ARBA" id="ARBA00022807"/>
    </source>
</evidence>
<dbReference type="PROSITE" id="PS50235">
    <property type="entry name" value="USP_3"/>
    <property type="match status" value="1"/>
</dbReference>
<reference evidence="10" key="1">
    <citation type="submission" date="2021-03" db="EMBL/GenBank/DDBJ databases">
        <title>Revisited historic fungal species revealed as producer of novel bioactive compounds through whole genome sequencing and comparative genomics.</title>
        <authorList>
            <person name="Vignolle G.A."/>
            <person name="Hochenegger N."/>
            <person name="Mach R.L."/>
            <person name="Mach-Aigner A.R."/>
            <person name="Javad Rahimi M."/>
            <person name="Salim K.A."/>
            <person name="Chan C.M."/>
            <person name="Lim L.B.L."/>
            <person name="Cai F."/>
            <person name="Druzhinina I.S."/>
            <person name="U'Ren J.M."/>
            <person name="Derntl C."/>
        </authorList>
    </citation>
    <scope>NUCLEOTIDE SEQUENCE</scope>
    <source>
        <strain evidence="10">TUCIM 5799</strain>
    </source>
</reference>
<comment type="catalytic activity">
    <reaction evidence="1">
        <text>Thiol-dependent hydrolysis of ester, thioester, amide, peptide and isopeptide bonds formed by the C-terminal Gly of ubiquitin (a 76-residue protein attached to proteins as an intracellular targeting signal).</text>
        <dbReference type="EC" id="3.4.19.12"/>
    </reaction>
</comment>
<feature type="region of interest" description="Disordered" evidence="8">
    <location>
        <begin position="713"/>
        <end position="742"/>
    </location>
</feature>
<dbReference type="CDD" id="cd02662">
    <property type="entry name" value="Peptidase_C19F"/>
    <property type="match status" value="1"/>
</dbReference>
<feature type="compositionally biased region" description="Polar residues" evidence="8">
    <location>
        <begin position="713"/>
        <end position="724"/>
    </location>
</feature>